<evidence type="ECO:0000313" key="3">
    <source>
        <dbReference type="Proteomes" id="UP000719766"/>
    </source>
</evidence>
<comment type="caution">
    <text evidence="2">The sequence shown here is derived from an EMBL/GenBank/DDBJ whole genome shotgun (WGS) entry which is preliminary data.</text>
</comment>
<dbReference type="GeneID" id="64591223"/>
<evidence type="ECO:0000313" key="2">
    <source>
        <dbReference type="EMBL" id="KAG1798972.1"/>
    </source>
</evidence>
<dbReference type="Proteomes" id="UP000719766">
    <property type="component" value="Unassembled WGS sequence"/>
</dbReference>
<dbReference type="AlphaFoldDB" id="A0A9P7DN93"/>
<reference evidence="2" key="1">
    <citation type="journal article" date="2020" name="New Phytol.">
        <title>Comparative genomics reveals dynamic genome evolution in host specialist ectomycorrhizal fungi.</title>
        <authorList>
            <person name="Lofgren L.A."/>
            <person name="Nguyen N.H."/>
            <person name="Vilgalys R."/>
            <person name="Ruytinx J."/>
            <person name="Liao H.L."/>
            <person name="Branco S."/>
            <person name="Kuo A."/>
            <person name="LaButti K."/>
            <person name="Lipzen A."/>
            <person name="Andreopoulos W."/>
            <person name="Pangilinan J."/>
            <person name="Riley R."/>
            <person name="Hundley H."/>
            <person name="Na H."/>
            <person name="Barry K."/>
            <person name="Grigoriev I.V."/>
            <person name="Stajich J.E."/>
            <person name="Kennedy P.G."/>
        </authorList>
    </citation>
    <scope>NUCLEOTIDE SEQUENCE</scope>
    <source>
        <strain evidence="2">S12</strain>
    </source>
</reference>
<name>A0A9P7DN93_9AGAM</name>
<dbReference type="InterPro" id="IPR058913">
    <property type="entry name" value="Integrase_dom_put"/>
</dbReference>
<dbReference type="OrthoDB" id="3353107at2759"/>
<dbReference type="Pfam" id="PF24764">
    <property type="entry name" value="rva_4"/>
    <property type="match status" value="1"/>
</dbReference>
<dbReference type="EMBL" id="JABBWE010000012">
    <property type="protein sequence ID" value="KAG1798972.1"/>
    <property type="molecule type" value="Genomic_DNA"/>
</dbReference>
<proteinExistence type="predicted"/>
<feature type="domain" description="Integrase core" evidence="1">
    <location>
        <begin position="1"/>
        <end position="108"/>
    </location>
</feature>
<sequence length="221" mass="25930">MENRRGTERGSYIWGRSVHNIRIERLWCDVTRGFGAKWKDFFLGLEMHDGLDTNLDAHVWLLHHIFLERINLDATDWAESWNHHRISIRDERQRSPRDMFFFGMLQNGVHGVDATFIPGDDEVGDFQEYGIDWEAFDEDNVRQHHNEANSVDETADNPFVIHPPQQLSDVQVPEAHRPLTDAQICDLDNQLTLLPHYLSYSMDSCRLLWIDALQICCNMFH</sequence>
<protein>
    <recommendedName>
        <fullName evidence="1">Integrase core domain-containing protein</fullName>
    </recommendedName>
</protein>
<evidence type="ECO:0000259" key="1">
    <source>
        <dbReference type="Pfam" id="PF24764"/>
    </source>
</evidence>
<gene>
    <name evidence="2" type="ORF">HD556DRAFT_1231777</name>
</gene>
<dbReference type="PANTHER" id="PTHR46791">
    <property type="entry name" value="EXPRESSED PROTEIN"/>
    <property type="match status" value="1"/>
</dbReference>
<dbReference type="RefSeq" id="XP_041163513.1">
    <property type="nucleotide sequence ID" value="XM_041297459.1"/>
</dbReference>
<dbReference type="PANTHER" id="PTHR46791:SF5">
    <property type="entry name" value="CLR5 DOMAIN-CONTAINING PROTEIN-RELATED"/>
    <property type="match status" value="1"/>
</dbReference>
<organism evidence="2 3">
    <name type="scientific">Suillus plorans</name>
    <dbReference type="NCBI Taxonomy" id="116603"/>
    <lineage>
        <taxon>Eukaryota</taxon>
        <taxon>Fungi</taxon>
        <taxon>Dikarya</taxon>
        <taxon>Basidiomycota</taxon>
        <taxon>Agaricomycotina</taxon>
        <taxon>Agaricomycetes</taxon>
        <taxon>Agaricomycetidae</taxon>
        <taxon>Boletales</taxon>
        <taxon>Suillineae</taxon>
        <taxon>Suillaceae</taxon>
        <taxon>Suillus</taxon>
    </lineage>
</organism>
<accession>A0A9P7DN93</accession>
<keyword evidence="3" id="KW-1185">Reference proteome</keyword>